<reference evidence="2" key="1">
    <citation type="journal article" date="2017" name="Genome Biol.">
        <title>Comparative genomics reveals high biological diversity and specific adaptations in the industrially and medically important fungal genus Aspergillus.</title>
        <authorList>
            <person name="de Vries R.P."/>
            <person name="Riley R."/>
            <person name="Wiebenga A."/>
            <person name="Aguilar-Osorio G."/>
            <person name="Amillis S."/>
            <person name="Uchima C.A."/>
            <person name="Anderluh G."/>
            <person name="Asadollahi M."/>
            <person name="Askin M."/>
            <person name="Barry K."/>
            <person name="Battaglia E."/>
            <person name="Bayram O."/>
            <person name="Benocci T."/>
            <person name="Braus-Stromeyer S.A."/>
            <person name="Caldana C."/>
            <person name="Canovas D."/>
            <person name="Cerqueira G.C."/>
            <person name="Chen F."/>
            <person name="Chen W."/>
            <person name="Choi C."/>
            <person name="Clum A."/>
            <person name="Dos Santos R.A."/>
            <person name="Damasio A.R."/>
            <person name="Diallinas G."/>
            <person name="Emri T."/>
            <person name="Fekete E."/>
            <person name="Flipphi M."/>
            <person name="Freyberg S."/>
            <person name="Gallo A."/>
            <person name="Gournas C."/>
            <person name="Habgood R."/>
            <person name="Hainaut M."/>
            <person name="Harispe M.L."/>
            <person name="Henrissat B."/>
            <person name="Hilden K.S."/>
            <person name="Hope R."/>
            <person name="Hossain A."/>
            <person name="Karabika E."/>
            <person name="Karaffa L."/>
            <person name="Karanyi Z."/>
            <person name="Krasevec N."/>
            <person name="Kuo A."/>
            <person name="Kusch H."/>
            <person name="LaButti K."/>
            <person name="Lagendijk E.L."/>
            <person name="Lapidus A."/>
            <person name="Levasseur A."/>
            <person name="Lindquist E."/>
            <person name="Lipzen A."/>
            <person name="Logrieco A.F."/>
            <person name="MacCabe A."/>
            <person name="Maekelae M.R."/>
            <person name="Malavazi I."/>
            <person name="Melin P."/>
            <person name="Meyer V."/>
            <person name="Mielnichuk N."/>
            <person name="Miskei M."/>
            <person name="Molnar A.P."/>
            <person name="Mule G."/>
            <person name="Ngan C.Y."/>
            <person name="Orejas M."/>
            <person name="Orosz E."/>
            <person name="Ouedraogo J.P."/>
            <person name="Overkamp K.M."/>
            <person name="Park H.-S."/>
            <person name="Perrone G."/>
            <person name="Piumi F."/>
            <person name="Punt P.J."/>
            <person name="Ram A.F."/>
            <person name="Ramon A."/>
            <person name="Rauscher S."/>
            <person name="Record E."/>
            <person name="Riano-Pachon D.M."/>
            <person name="Robert V."/>
            <person name="Roehrig J."/>
            <person name="Ruller R."/>
            <person name="Salamov A."/>
            <person name="Salih N.S."/>
            <person name="Samson R.A."/>
            <person name="Sandor E."/>
            <person name="Sanguinetti M."/>
            <person name="Schuetze T."/>
            <person name="Sepcic K."/>
            <person name="Shelest E."/>
            <person name="Sherlock G."/>
            <person name="Sophianopoulou V."/>
            <person name="Squina F.M."/>
            <person name="Sun H."/>
            <person name="Susca A."/>
            <person name="Todd R.B."/>
            <person name="Tsang A."/>
            <person name="Unkles S.E."/>
            <person name="van de Wiele N."/>
            <person name="van Rossen-Uffink D."/>
            <person name="Oliveira J.V."/>
            <person name="Vesth T.C."/>
            <person name="Visser J."/>
            <person name="Yu J.-H."/>
            <person name="Zhou M."/>
            <person name="Andersen M.R."/>
            <person name="Archer D.B."/>
            <person name="Baker S.E."/>
            <person name="Benoit I."/>
            <person name="Brakhage A.A."/>
            <person name="Braus G.H."/>
            <person name="Fischer R."/>
            <person name="Frisvad J.C."/>
            <person name="Goldman G.H."/>
            <person name="Houbraken J."/>
            <person name="Oakley B."/>
            <person name="Pocsi I."/>
            <person name="Scazzocchio C."/>
            <person name="Seiboth B."/>
            <person name="vanKuyk P.A."/>
            <person name="Wortman J."/>
            <person name="Dyer P.S."/>
            <person name="Grigoriev I.V."/>
        </authorList>
    </citation>
    <scope>NUCLEOTIDE SEQUENCE [LARGE SCALE GENOMIC DNA]</scope>
    <source>
        <strain evidence="2">DTO 134E9</strain>
    </source>
</reference>
<gene>
    <name evidence="1" type="ORF">ASPWEDRAFT_55318</name>
</gene>
<dbReference type="SUPFAM" id="SSF56112">
    <property type="entry name" value="Protein kinase-like (PK-like)"/>
    <property type="match status" value="1"/>
</dbReference>
<organism evidence="1 2">
    <name type="scientific">Aspergillus wentii DTO 134E9</name>
    <dbReference type="NCBI Taxonomy" id="1073089"/>
    <lineage>
        <taxon>Eukaryota</taxon>
        <taxon>Fungi</taxon>
        <taxon>Dikarya</taxon>
        <taxon>Ascomycota</taxon>
        <taxon>Pezizomycotina</taxon>
        <taxon>Eurotiomycetes</taxon>
        <taxon>Eurotiomycetidae</taxon>
        <taxon>Eurotiales</taxon>
        <taxon>Aspergillaceae</taxon>
        <taxon>Aspergillus</taxon>
        <taxon>Aspergillus subgen. Cremei</taxon>
    </lineage>
</organism>
<accession>A0A1L9R480</accession>
<name>A0A1L9R480_ASPWE</name>
<proteinExistence type="predicted"/>
<keyword evidence="2" id="KW-1185">Reference proteome</keyword>
<evidence type="ECO:0000313" key="2">
    <source>
        <dbReference type="Proteomes" id="UP000184383"/>
    </source>
</evidence>
<dbReference type="EMBL" id="KV878218">
    <property type="protein sequence ID" value="OJJ29729.1"/>
    <property type="molecule type" value="Genomic_DNA"/>
</dbReference>
<dbReference type="STRING" id="1073089.A0A1L9R480"/>
<evidence type="ECO:0000313" key="1">
    <source>
        <dbReference type="EMBL" id="OJJ29729.1"/>
    </source>
</evidence>
<dbReference type="InterPro" id="IPR011009">
    <property type="entry name" value="Kinase-like_dom_sf"/>
</dbReference>
<dbReference type="Proteomes" id="UP000184383">
    <property type="component" value="Unassembled WGS sequence"/>
</dbReference>
<dbReference type="RefSeq" id="XP_040683406.1">
    <property type="nucleotide sequence ID" value="XM_040838193.1"/>
</dbReference>
<dbReference type="VEuPathDB" id="FungiDB:ASPWEDRAFT_55318"/>
<evidence type="ECO:0008006" key="3">
    <source>
        <dbReference type="Google" id="ProtNLM"/>
    </source>
</evidence>
<dbReference type="OrthoDB" id="4185642at2759"/>
<dbReference type="AlphaFoldDB" id="A0A1L9R480"/>
<dbReference type="GeneID" id="63754041"/>
<sequence length="172" mass="20385">MSNIDIKSSEVEFLRRLKQSQNSVVFKVRFQEKICAMKVYHDRGPFEHDPHYCEVNLFISESTAYHRLKSKGLCRKGIIPNFYGTIRNIQPAFWPDLDILDEIHTANVYHADAKPRNMMIDFDSAQIFSEGGRSARQERWIKQEVEMVGYFVDALDYEGRVNRTFSYYYEYM</sequence>
<protein>
    <recommendedName>
        <fullName evidence="3">Protein kinase domain-containing protein</fullName>
    </recommendedName>
</protein>